<reference evidence="1 2" key="1">
    <citation type="journal article" date="2016" name="Nat. Commun.">
        <title>Thousands of microbial genomes shed light on interconnected biogeochemical processes in an aquifer system.</title>
        <authorList>
            <person name="Anantharaman K."/>
            <person name="Brown C.T."/>
            <person name="Hug L.A."/>
            <person name="Sharon I."/>
            <person name="Castelle C.J."/>
            <person name="Probst A.J."/>
            <person name="Thomas B.C."/>
            <person name="Singh A."/>
            <person name="Wilkins M.J."/>
            <person name="Karaoz U."/>
            <person name="Brodie E.L."/>
            <person name="Williams K.H."/>
            <person name="Hubbard S.S."/>
            <person name="Banfield J.F."/>
        </authorList>
    </citation>
    <scope>NUCLEOTIDE SEQUENCE [LARGE SCALE GENOMIC DNA]</scope>
</reference>
<proteinExistence type="predicted"/>
<protein>
    <recommendedName>
        <fullName evidence="3">DUF5678 domain-containing protein</fullName>
    </recommendedName>
</protein>
<organism evidence="1 2">
    <name type="scientific">Candidatus Giovannonibacteria bacterium RIFCSPLOWO2_01_FULL_44_16</name>
    <dbReference type="NCBI Taxonomy" id="1798348"/>
    <lineage>
        <taxon>Bacteria</taxon>
        <taxon>Candidatus Giovannoniibacteriota</taxon>
    </lineage>
</organism>
<gene>
    <name evidence="1" type="ORF">A2924_00975</name>
</gene>
<dbReference type="Proteomes" id="UP000178046">
    <property type="component" value="Unassembled WGS sequence"/>
</dbReference>
<evidence type="ECO:0000313" key="1">
    <source>
        <dbReference type="EMBL" id="OGF81765.1"/>
    </source>
</evidence>
<dbReference type="EMBL" id="MFIA01000036">
    <property type="protein sequence ID" value="OGF81765.1"/>
    <property type="molecule type" value="Genomic_DNA"/>
</dbReference>
<accession>A0A1F5X1J8</accession>
<comment type="caution">
    <text evidence="1">The sequence shown here is derived from an EMBL/GenBank/DDBJ whole genome shotgun (WGS) entry which is preliminary data.</text>
</comment>
<evidence type="ECO:0000313" key="2">
    <source>
        <dbReference type="Proteomes" id="UP000178046"/>
    </source>
</evidence>
<evidence type="ECO:0008006" key="3">
    <source>
        <dbReference type="Google" id="ProtNLM"/>
    </source>
</evidence>
<name>A0A1F5X1J8_9BACT</name>
<dbReference type="AlphaFoldDB" id="A0A1F5X1J8"/>
<sequence>MNDILKNTDIQQIAEKGATIYERVKDNYGQEEKGKFVAIEVESGKVYLGSTSAEALEIARKNHPDKVFYVVKIGFDFAESMAEYFTGIH</sequence>